<dbReference type="InterPro" id="IPR016040">
    <property type="entry name" value="NAD(P)-bd_dom"/>
</dbReference>
<feature type="region of interest" description="Disordered" evidence="1">
    <location>
        <begin position="193"/>
        <end position="214"/>
    </location>
</feature>
<dbReference type="Proteomes" id="UP001596099">
    <property type="component" value="Unassembled WGS sequence"/>
</dbReference>
<dbReference type="PANTHER" id="PTHR15020">
    <property type="entry name" value="FLAVIN REDUCTASE-RELATED"/>
    <property type="match status" value="1"/>
</dbReference>
<dbReference type="RefSeq" id="WP_247414393.1">
    <property type="nucleotide sequence ID" value="NZ_JALLGW010000001.1"/>
</dbReference>
<keyword evidence="4" id="KW-1185">Reference proteome</keyword>
<dbReference type="InterPro" id="IPR036291">
    <property type="entry name" value="NAD(P)-bd_dom_sf"/>
</dbReference>
<protein>
    <submittedName>
        <fullName evidence="3">SDR family oxidoreductase</fullName>
    </submittedName>
</protein>
<dbReference type="Pfam" id="PF13460">
    <property type="entry name" value="NAD_binding_10"/>
    <property type="match status" value="1"/>
</dbReference>
<proteinExistence type="predicted"/>
<feature type="domain" description="NAD(P)-binding" evidence="2">
    <location>
        <begin position="7"/>
        <end position="182"/>
    </location>
</feature>
<dbReference type="SUPFAM" id="SSF51735">
    <property type="entry name" value="NAD(P)-binding Rossmann-fold domains"/>
    <property type="match status" value="1"/>
</dbReference>
<dbReference type="CDD" id="cd05243">
    <property type="entry name" value="SDR_a5"/>
    <property type="match status" value="1"/>
</dbReference>
<reference evidence="3 4" key="1">
    <citation type="journal article" date="2019" name="Int. J. Syst. Evol. Microbiol.">
        <title>The Global Catalogue of Microorganisms (GCM) 10K type strain sequencing project: providing services to taxonomists for standard genome sequencing and annotation.</title>
        <authorList>
            <consortium name="The Broad Institute Genomics Platform"/>
            <consortium name="The Broad Institute Genome Sequencing Center for Infectious Disease"/>
            <person name="Wu L."/>
            <person name="Ma J."/>
        </authorList>
    </citation>
    <scope>NUCLEOTIDE SEQUENCE [LARGE SCALE GENOMIC DNA]</scope>
    <source>
        <strain evidence="3 4">CGMCC 1.12543</strain>
    </source>
</reference>
<organism evidence="3 4">
    <name type="scientific">Halomarina salina</name>
    <dbReference type="NCBI Taxonomy" id="1872699"/>
    <lineage>
        <taxon>Archaea</taxon>
        <taxon>Methanobacteriati</taxon>
        <taxon>Methanobacteriota</taxon>
        <taxon>Stenosarchaea group</taxon>
        <taxon>Halobacteria</taxon>
        <taxon>Halobacteriales</taxon>
        <taxon>Natronomonadaceae</taxon>
        <taxon>Halomarina</taxon>
    </lineage>
</organism>
<dbReference type="AlphaFoldDB" id="A0ABD5RMI1"/>
<comment type="caution">
    <text evidence="3">The sequence shown here is derived from an EMBL/GenBank/DDBJ whole genome shotgun (WGS) entry which is preliminary data.</text>
</comment>
<dbReference type="PANTHER" id="PTHR15020:SF50">
    <property type="entry name" value="UPF0659 PROTEIN YMR090W"/>
    <property type="match status" value="1"/>
</dbReference>
<dbReference type="EMBL" id="JBHSQH010000001">
    <property type="protein sequence ID" value="MFC5971499.1"/>
    <property type="molecule type" value="Genomic_DNA"/>
</dbReference>
<evidence type="ECO:0000259" key="2">
    <source>
        <dbReference type="Pfam" id="PF13460"/>
    </source>
</evidence>
<dbReference type="Gene3D" id="3.40.50.720">
    <property type="entry name" value="NAD(P)-binding Rossmann-like Domain"/>
    <property type="match status" value="1"/>
</dbReference>
<accession>A0ABD5RMI1</accession>
<sequence>MRVLVAGAHGQVGQHVTELLSNSEHDTWGMVRDEAQVDDVEDLGAEAIVADLTADVTHAVQGCDAVVFAAGSSGEDVWGVDRDGAINLMGAAEANDAERFVMLSAMNADSPEESPEELREYLDAKAEADQHLRESPLDYTIVRPGALTNEDGTGEVRVGAELDRDDAEIPREDVARTLVATLPLERTHGRTFELLSGDEPIESALDGLDDETRD</sequence>
<gene>
    <name evidence="3" type="ORF">ACFPYI_09170</name>
</gene>
<evidence type="ECO:0000313" key="3">
    <source>
        <dbReference type="EMBL" id="MFC5971499.1"/>
    </source>
</evidence>
<evidence type="ECO:0000313" key="4">
    <source>
        <dbReference type="Proteomes" id="UP001596099"/>
    </source>
</evidence>
<evidence type="ECO:0000256" key="1">
    <source>
        <dbReference type="SAM" id="MobiDB-lite"/>
    </source>
</evidence>
<name>A0ABD5RMI1_9EURY</name>